<accession>A0ABS4Q378</accession>
<evidence type="ECO:0000256" key="1">
    <source>
        <dbReference type="SAM" id="MobiDB-lite"/>
    </source>
</evidence>
<dbReference type="EMBL" id="JAGGMS010000001">
    <property type="protein sequence ID" value="MBP2186141.1"/>
    <property type="molecule type" value="Genomic_DNA"/>
</dbReference>
<evidence type="ECO:0000313" key="2">
    <source>
        <dbReference type="EMBL" id="MBP2186141.1"/>
    </source>
</evidence>
<protein>
    <submittedName>
        <fullName evidence="2">Uncharacterized protein</fullName>
    </submittedName>
</protein>
<dbReference type="RefSeq" id="WP_209669019.1">
    <property type="nucleotide sequence ID" value="NZ_JAGGMS010000001.1"/>
</dbReference>
<reference evidence="2 3" key="1">
    <citation type="submission" date="2021-03" db="EMBL/GenBank/DDBJ databases">
        <title>Sequencing the genomes of 1000 actinobacteria strains.</title>
        <authorList>
            <person name="Klenk H.-P."/>
        </authorList>
    </citation>
    <scope>NUCLEOTIDE SEQUENCE [LARGE SCALE GENOMIC DNA]</scope>
    <source>
        <strain evidence="2 3">DSM 45510</strain>
    </source>
</reference>
<proteinExistence type="predicted"/>
<sequence>MPEQFTRPLLVLGTPGEQRRDGDRHGRREPEREDPDRLSRALHALATQVRQLRR</sequence>
<dbReference type="Proteomes" id="UP000741013">
    <property type="component" value="Unassembled WGS sequence"/>
</dbReference>
<name>A0ABS4Q378_9PSEU</name>
<feature type="region of interest" description="Disordered" evidence="1">
    <location>
        <begin position="1"/>
        <end position="40"/>
    </location>
</feature>
<evidence type="ECO:0000313" key="3">
    <source>
        <dbReference type="Proteomes" id="UP000741013"/>
    </source>
</evidence>
<gene>
    <name evidence="2" type="ORF">JOM49_007667</name>
</gene>
<comment type="caution">
    <text evidence="2">The sequence shown here is derived from an EMBL/GenBank/DDBJ whole genome shotgun (WGS) entry which is preliminary data.</text>
</comment>
<keyword evidence="3" id="KW-1185">Reference proteome</keyword>
<organism evidence="2 3">
    <name type="scientific">Amycolatopsis magusensis</name>
    <dbReference type="NCBI Taxonomy" id="882444"/>
    <lineage>
        <taxon>Bacteria</taxon>
        <taxon>Bacillati</taxon>
        <taxon>Actinomycetota</taxon>
        <taxon>Actinomycetes</taxon>
        <taxon>Pseudonocardiales</taxon>
        <taxon>Pseudonocardiaceae</taxon>
        <taxon>Amycolatopsis</taxon>
    </lineage>
</organism>
<feature type="compositionally biased region" description="Basic and acidic residues" evidence="1">
    <location>
        <begin position="17"/>
        <end position="39"/>
    </location>
</feature>